<dbReference type="PIRSF" id="PIRSF006648">
    <property type="entry name" value="DrrB"/>
    <property type="match status" value="1"/>
</dbReference>
<protein>
    <recommendedName>
        <fullName evidence="6">Transport permease protein</fullName>
    </recommendedName>
</protein>
<dbReference type="Pfam" id="PF01061">
    <property type="entry name" value="ABC2_membrane"/>
    <property type="match status" value="1"/>
</dbReference>
<comment type="subcellular location">
    <subcellularLocation>
        <location evidence="6">Cell membrane</location>
        <topology evidence="6">Multi-pass membrane protein</topology>
    </subcellularLocation>
    <subcellularLocation>
        <location evidence="1">Membrane</location>
        <topology evidence="1">Multi-pass membrane protein</topology>
    </subcellularLocation>
</comment>
<evidence type="ECO:0000313" key="9">
    <source>
        <dbReference type="EMBL" id="MBB5130643.1"/>
    </source>
</evidence>
<dbReference type="InterPro" id="IPR047817">
    <property type="entry name" value="ABC2_TM_bact-type"/>
</dbReference>
<dbReference type="InterPro" id="IPR000412">
    <property type="entry name" value="ABC_2_transport"/>
</dbReference>
<evidence type="ECO:0000256" key="3">
    <source>
        <dbReference type="ARBA" id="ARBA00022989"/>
    </source>
</evidence>
<evidence type="ECO:0000259" key="8">
    <source>
        <dbReference type="PROSITE" id="PS51012"/>
    </source>
</evidence>
<dbReference type="PANTHER" id="PTHR43229:SF2">
    <property type="entry name" value="NODULATION PROTEIN J"/>
    <property type="match status" value="1"/>
</dbReference>
<keyword evidence="10" id="KW-1185">Reference proteome</keyword>
<evidence type="ECO:0000256" key="1">
    <source>
        <dbReference type="ARBA" id="ARBA00004141"/>
    </source>
</evidence>
<dbReference type="RefSeq" id="WP_312923375.1">
    <property type="nucleotide sequence ID" value="NZ_BAABIX010000006.1"/>
</dbReference>
<evidence type="ECO:0000256" key="2">
    <source>
        <dbReference type="ARBA" id="ARBA00022692"/>
    </source>
</evidence>
<evidence type="ECO:0000256" key="6">
    <source>
        <dbReference type="RuleBase" id="RU361157"/>
    </source>
</evidence>
<keyword evidence="3 6" id="KW-1133">Transmembrane helix</keyword>
<keyword evidence="6" id="KW-0813">Transport</keyword>
<feature type="region of interest" description="Disordered" evidence="7">
    <location>
        <begin position="1"/>
        <end position="29"/>
    </location>
</feature>
<feature type="transmembrane region" description="Helical" evidence="6">
    <location>
        <begin position="54"/>
        <end position="77"/>
    </location>
</feature>
<feature type="domain" description="ABC transmembrane type-2" evidence="8">
    <location>
        <begin position="52"/>
        <end position="279"/>
    </location>
</feature>
<comment type="similarity">
    <text evidence="6">Belongs to the ABC-2 integral membrane protein family.</text>
</comment>
<sequence length="280" mass="30014">MTSLDTGTRTARTPGRPGGVPPARSGPRPFGLIRHSVALARRSLVKTMRNPEQLIDVTLQPVIFVLVFVYLLGGAISGSTQDYLQFLLPAIMVQTVIFAGMATGVNLNTDIKKGVFDRFRSLPIGRSAPLIGSVLGDVIRYVVSIASLFVFGYILGFRVQTNPLAALAACLLAIVFAFCLSWAFVLVGMMMKEPGGVQGVGFLVLFPLTFGTSMIAPAETLPDWLQAWVRVNPVGQLMDASRGLMLGGPVASHVVVALAWSAGLLVVFAPLAVRAYRRRT</sequence>
<gene>
    <name evidence="9" type="ORF">HNP84_000331</name>
</gene>
<reference evidence="9 10" key="1">
    <citation type="submission" date="2020-08" db="EMBL/GenBank/DDBJ databases">
        <title>Genomic Encyclopedia of Type Strains, Phase IV (KMG-IV): sequencing the most valuable type-strain genomes for metagenomic binning, comparative biology and taxonomic classification.</title>
        <authorList>
            <person name="Goeker M."/>
        </authorList>
    </citation>
    <scope>NUCLEOTIDE SEQUENCE [LARGE SCALE GENOMIC DNA]</scope>
    <source>
        <strain evidence="9 10">DSM 45615</strain>
    </source>
</reference>
<evidence type="ECO:0000256" key="4">
    <source>
        <dbReference type="ARBA" id="ARBA00023136"/>
    </source>
</evidence>
<dbReference type="InterPro" id="IPR013525">
    <property type="entry name" value="ABC2_TM"/>
</dbReference>
<keyword evidence="2 6" id="KW-0812">Transmembrane</keyword>
<dbReference type="GO" id="GO:0140359">
    <property type="term" value="F:ABC-type transporter activity"/>
    <property type="evidence" value="ECO:0007669"/>
    <property type="project" value="InterPro"/>
</dbReference>
<keyword evidence="4 6" id="KW-0472">Membrane</keyword>
<feature type="transmembrane region" description="Helical" evidence="6">
    <location>
        <begin position="128"/>
        <end position="154"/>
    </location>
</feature>
<feature type="transmembrane region" description="Helical" evidence="6">
    <location>
        <begin position="166"/>
        <end position="187"/>
    </location>
</feature>
<dbReference type="GO" id="GO:0043190">
    <property type="term" value="C:ATP-binding cassette (ABC) transporter complex"/>
    <property type="evidence" value="ECO:0007669"/>
    <property type="project" value="InterPro"/>
</dbReference>
<dbReference type="EMBL" id="JACHGN010000001">
    <property type="protein sequence ID" value="MBB5130643.1"/>
    <property type="molecule type" value="Genomic_DNA"/>
</dbReference>
<dbReference type="PANTHER" id="PTHR43229">
    <property type="entry name" value="NODULATION PROTEIN J"/>
    <property type="match status" value="1"/>
</dbReference>
<organism evidence="9 10">
    <name type="scientific">Thermocatellispora tengchongensis</name>
    <dbReference type="NCBI Taxonomy" id="1073253"/>
    <lineage>
        <taxon>Bacteria</taxon>
        <taxon>Bacillati</taxon>
        <taxon>Actinomycetota</taxon>
        <taxon>Actinomycetes</taxon>
        <taxon>Streptosporangiales</taxon>
        <taxon>Streptosporangiaceae</taxon>
        <taxon>Thermocatellispora</taxon>
    </lineage>
</organism>
<proteinExistence type="inferred from homology"/>
<keyword evidence="6" id="KW-1003">Cell membrane</keyword>
<feature type="transmembrane region" description="Helical" evidence="6">
    <location>
        <begin position="250"/>
        <end position="273"/>
    </location>
</feature>
<accession>A0A840NY72</accession>
<evidence type="ECO:0000256" key="5">
    <source>
        <dbReference type="ARBA" id="ARBA00023251"/>
    </source>
</evidence>
<dbReference type="PROSITE" id="PS51012">
    <property type="entry name" value="ABC_TM2"/>
    <property type="match status" value="1"/>
</dbReference>
<keyword evidence="5" id="KW-0046">Antibiotic resistance</keyword>
<dbReference type="Proteomes" id="UP000578449">
    <property type="component" value="Unassembled WGS sequence"/>
</dbReference>
<feature type="transmembrane region" description="Helical" evidence="6">
    <location>
        <begin position="83"/>
        <end position="107"/>
    </location>
</feature>
<evidence type="ECO:0000256" key="7">
    <source>
        <dbReference type="SAM" id="MobiDB-lite"/>
    </source>
</evidence>
<evidence type="ECO:0000313" key="10">
    <source>
        <dbReference type="Proteomes" id="UP000578449"/>
    </source>
</evidence>
<dbReference type="GO" id="GO:0046677">
    <property type="term" value="P:response to antibiotic"/>
    <property type="evidence" value="ECO:0007669"/>
    <property type="project" value="UniProtKB-KW"/>
</dbReference>
<feature type="transmembrane region" description="Helical" evidence="6">
    <location>
        <begin position="199"/>
        <end position="218"/>
    </location>
</feature>
<dbReference type="InterPro" id="IPR051784">
    <property type="entry name" value="Nod_factor_ABC_transporter"/>
</dbReference>
<comment type="caution">
    <text evidence="9">The sequence shown here is derived from an EMBL/GenBank/DDBJ whole genome shotgun (WGS) entry which is preliminary data.</text>
</comment>
<dbReference type="AlphaFoldDB" id="A0A840NY72"/>
<name>A0A840NY72_9ACTN</name>